<feature type="chain" id="PRO_5045601211" description="DUF4367 domain-containing protein" evidence="1">
    <location>
        <begin position="26"/>
        <end position="181"/>
    </location>
</feature>
<dbReference type="RefSeq" id="WP_188400614.1">
    <property type="nucleotide sequence ID" value="NZ_JAFHKS010000044.1"/>
</dbReference>
<evidence type="ECO:0000313" key="2">
    <source>
        <dbReference type="EMBL" id="MBN3546271.1"/>
    </source>
</evidence>
<name>A0ABS2ZER7_9BACL</name>
<dbReference type="Proteomes" id="UP001319060">
    <property type="component" value="Unassembled WGS sequence"/>
</dbReference>
<dbReference type="PROSITE" id="PS51257">
    <property type="entry name" value="PROKAR_LIPOPROTEIN"/>
    <property type="match status" value="1"/>
</dbReference>
<evidence type="ECO:0008006" key="4">
    <source>
        <dbReference type="Google" id="ProtNLM"/>
    </source>
</evidence>
<keyword evidence="1" id="KW-0732">Signal</keyword>
<organism evidence="2 3">
    <name type="scientific">Fictibacillus barbaricus</name>
    <dbReference type="NCBI Taxonomy" id="182136"/>
    <lineage>
        <taxon>Bacteria</taxon>
        <taxon>Bacillati</taxon>
        <taxon>Bacillota</taxon>
        <taxon>Bacilli</taxon>
        <taxon>Bacillales</taxon>
        <taxon>Fictibacillaceae</taxon>
        <taxon>Fictibacillus</taxon>
    </lineage>
</organism>
<evidence type="ECO:0000256" key="1">
    <source>
        <dbReference type="SAM" id="SignalP"/>
    </source>
</evidence>
<reference evidence="2 3" key="1">
    <citation type="submission" date="2021-01" db="EMBL/GenBank/DDBJ databases">
        <title>Genome Sequencing of Type Strains.</title>
        <authorList>
            <person name="Lemaire J.F."/>
            <person name="Inderbitzin P."/>
            <person name="Collins S.B."/>
            <person name="Wespe N."/>
            <person name="Knight-Connoni V."/>
        </authorList>
    </citation>
    <scope>NUCLEOTIDE SEQUENCE [LARGE SCALE GENOMIC DNA]</scope>
    <source>
        <strain evidence="2 3">DSM 14730</strain>
    </source>
</reference>
<proteinExistence type="predicted"/>
<gene>
    <name evidence="2" type="ORF">JYA64_13280</name>
</gene>
<protein>
    <recommendedName>
        <fullName evidence="4">DUF4367 domain-containing protein</fullName>
    </recommendedName>
</protein>
<dbReference type="EMBL" id="JAFHKS010000044">
    <property type="protein sequence ID" value="MBN3546271.1"/>
    <property type="molecule type" value="Genomic_DNA"/>
</dbReference>
<keyword evidence="3" id="KW-1185">Reference proteome</keyword>
<evidence type="ECO:0000313" key="3">
    <source>
        <dbReference type="Proteomes" id="UP001319060"/>
    </source>
</evidence>
<sequence length="181" mass="20762">MKRQSWLVFLILVVFLAGCSSSAKGTLDDKNLTLQDHPKETYPRYYDQVSKEVAQKALPFSLELPSKLPFKVALSTFQISDWGEKRNILLDSVFYPKQEGQNVYLAYRVSNFLPKTDKIETKDEVELEDGTDAYFSGSSDLPILKWKKDGLYFKMEYLMKEGTDTKDAKKELLEAASSVYE</sequence>
<comment type="caution">
    <text evidence="2">The sequence shown here is derived from an EMBL/GenBank/DDBJ whole genome shotgun (WGS) entry which is preliminary data.</text>
</comment>
<feature type="signal peptide" evidence="1">
    <location>
        <begin position="1"/>
        <end position="25"/>
    </location>
</feature>
<accession>A0ABS2ZER7</accession>